<protein>
    <submittedName>
        <fullName evidence="1">Uncharacterized protein</fullName>
    </submittedName>
</protein>
<dbReference type="EnsemblMetazoa" id="G26383.1">
    <property type="protein sequence ID" value="G26383.1:cds"/>
    <property type="gene ID" value="G26383"/>
</dbReference>
<evidence type="ECO:0000313" key="1">
    <source>
        <dbReference type="EnsemblMetazoa" id="G26383.1:cds"/>
    </source>
</evidence>
<name>A0A8W8L302_MAGGI</name>
<evidence type="ECO:0000313" key="2">
    <source>
        <dbReference type="Proteomes" id="UP000005408"/>
    </source>
</evidence>
<sequence>MDIVPFILWNHLVKNCQTFENLAVLPRILWYAWQAIPPSPRGHFRSTCYIELTPTDVRGDQVMGSFEISLEDYCRIKIEDFHSATFQCLLIVTEKLLAVYCSSQSMVQAKNLYLSKSK</sequence>
<proteinExistence type="predicted"/>
<accession>A0A8W8L302</accession>
<reference evidence="1" key="1">
    <citation type="submission" date="2022-08" db="UniProtKB">
        <authorList>
            <consortium name="EnsemblMetazoa"/>
        </authorList>
    </citation>
    <scope>IDENTIFICATION</scope>
    <source>
        <strain evidence="1">05x7-T-G4-1.051#20</strain>
    </source>
</reference>
<dbReference type="Proteomes" id="UP000005408">
    <property type="component" value="Unassembled WGS sequence"/>
</dbReference>
<keyword evidence="2" id="KW-1185">Reference proteome</keyword>
<organism evidence="1 2">
    <name type="scientific">Magallana gigas</name>
    <name type="common">Pacific oyster</name>
    <name type="synonym">Crassostrea gigas</name>
    <dbReference type="NCBI Taxonomy" id="29159"/>
    <lineage>
        <taxon>Eukaryota</taxon>
        <taxon>Metazoa</taxon>
        <taxon>Spiralia</taxon>
        <taxon>Lophotrochozoa</taxon>
        <taxon>Mollusca</taxon>
        <taxon>Bivalvia</taxon>
        <taxon>Autobranchia</taxon>
        <taxon>Pteriomorphia</taxon>
        <taxon>Ostreida</taxon>
        <taxon>Ostreoidea</taxon>
        <taxon>Ostreidae</taxon>
        <taxon>Magallana</taxon>
    </lineage>
</organism>
<dbReference type="AlphaFoldDB" id="A0A8W8L302"/>